<dbReference type="AlphaFoldDB" id="A0A3S1B0Y6"/>
<dbReference type="Pfam" id="PF14375">
    <property type="entry name" value="Cys_rich_CWC"/>
    <property type="match status" value="1"/>
</dbReference>
<gene>
    <name evidence="1" type="ORF">ECE50_008135</name>
</gene>
<dbReference type="OrthoDB" id="9800168at2"/>
<organism evidence="1 2">
    <name type="scientific">Chitinophaga solisilvae</name>
    <dbReference type="NCBI Taxonomy" id="1233460"/>
    <lineage>
        <taxon>Bacteria</taxon>
        <taxon>Pseudomonadati</taxon>
        <taxon>Bacteroidota</taxon>
        <taxon>Chitinophagia</taxon>
        <taxon>Chitinophagales</taxon>
        <taxon>Chitinophagaceae</taxon>
        <taxon>Chitinophaga</taxon>
    </lineage>
</organism>
<dbReference type="EMBL" id="RIAR02000001">
    <property type="protein sequence ID" value="NSL86795.1"/>
    <property type="molecule type" value="Genomic_DNA"/>
</dbReference>
<keyword evidence="2" id="KW-1185">Reference proteome</keyword>
<proteinExistence type="predicted"/>
<reference evidence="1" key="1">
    <citation type="submission" date="2020-05" db="EMBL/GenBank/DDBJ databases">
        <title>Chitinophaga laudate sp. nov., isolated from a tropical peat swamp.</title>
        <authorList>
            <person name="Goh C.B.S."/>
            <person name="Lee M.S."/>
            <person name="Parimannan S."/>
            <person name="Pasbakhsh P."/>
            <person name="Yule C.M."/>
            <person name="Rajandas H."/>
            <person name="Loke S."/>
            <person name="Croft L."/>
            <person name="Tan J.B.L."/>
        </authorList>
    </citation>
    <scope>NUCLEOTIDE SEQUENCE</scope>
    <source>
        <strain evidence="1">Mgbs1</strain>
    </source>
</reference>
<sequence>MCEHETKSCPRCGSLFECKVGSILLCHCADVQLNETERQFISSQYQDCLCHECLLQMKEESSRQ</sequence>
<evidence type="ECO:0000313" key="2">
    <source>
        <dbReference type="Proteomes" id="UP000281028"/>
    </source>
</evidence>
<evidence type="ECO:0000313" key="1">
    <source>
        <dbReference type="EMBL" id="NSL86795.1"/>
    </source>
</evidence>
<dbReference type="Proteomes" id="UP000281028">
    <property type="component" value="Unassembled WGS sequence"/>
</dbReference>
<name>A0A3S1B0Y6_9BACT</name>
<dbReference type="InterPro" id="IPR032720">
    <property type="entry name" value="Cys_rich_CWC"/>
</dbReference>
<accession>A0A3S1B0Y6</accession>
<comment type="caution">
    <text evidence="1">The sequence shown here is derived from an EMBL/GenBank/DDBJ whole genome shotgun (WGS) entry which is preliminary data.</text>
</comment>
<protein>
    <submittedName>
        <fullName evidence="1">Cysteine-rich CWC family protein</fullName>
    </submittedName>
</protein>